<evidence type="ECO:0000256" key="1">
    <source>
        <dbReference type="ARBA" id="ARBA00006479"/>
    </source>
</evidence>
<dbReference type="InterPro" id="IPR011991">
    <property type="entry name" value="ArsR-like_HTH"/>
</dbReference>
<dbReference type="InterPro" id="IPR012318">
    <property type="entry name" value="HTH_CRP"/>
</dbReference>
<organism evidence="3 4">
    <name type="scientific">Nonomuraea guangzhouensis</name>
    <dbReference type="NCBI Taxonomy" id="1291555"/>
    <lineage>
        <taxon>Bacteria</taxon>
        <taxon>Bacillati</taxon>
        <taxon>Actinomycetota</taxon>
        <taxon>Actinomycetes</taxon>
        <taxon>Streptosporangiales</taxon>
        <taxon>Streptosporangiaceae</taxon>
        <taxon>Nonomuraea</taxon>
    </lineage>
</organism>
<proteinExistence type="inferred from homology"/>
<dbReference type="InterPro" id="IPR000600">
    <property type="entry name" value="ROK"/>
</dbReference>
<comment type="similarity">
    <text evidence="1">Belongs to the ROK (NagC/XylR) family.</text>
</comment>
<dbReference type="PANTHER" id="PTHR18964">
    <property type="entry name" value="ROK (REPRESSOR, ORF, KINASE) FAMILY"/>
    <property type="match status" value="1"/>
</dbReference>
<comment type="caution">
    <text evidence="3">The sequence shown here is derived from an EMBL/GenBank/DDBJ whole genome shotgun (WGS) entry which is preliminary data.</text>
</comment>
<gene>
    <name evidence="3" type="ORF">ACFSJ0_40930</name>
</gene>
<dbReference type="InterPro" id="IPR000835">
    <property type="entry name" value="HTH_MarR-typ"/>
</dbReference>
<name>A0ABW4GM29_9ACTN</name>
<reference evidence="4" key="1">
    <citation type="journal article" date="2019" name="Int. J. Syst. Evol. Microbiol.">
        <title>The Global Catalogue of Microorganisms (GCM) 10K type strain sequencing project: providing services to taxonomists for standard genome sequencing and annotation.</title>
        <authorList>
            <consortium name="The Broad Institute Genomics Platform"/>
            <consortium name="The Broad Institute Genome Sequencing Center for Infectious Disease"/>
            <person name="Wu L."/>
            <person name="Ma J."/>
        </authorList>
    </citation>
    <scope>NUCLEOTIDE SEQUENCE [LARGE SCALE GENOMIC DNA]</scope>
    <source>
        <strain evidence="4">CGMCC 1.15399</strain>
    </source>
</reference>
<protein>
    <submittedName>
        <fullName evidence="3">ROK family protein</fullName>
    </submittedName>
</protein>
<dbReference type="Pfam" id="PF01047">
    <property type="entry name" value="MarR"/>
    <property type="match status" value="1"/>
</dbReference>
<dbReference type="Pfam" id="PF00480">
    <property type="entry name" value="ROK"/>
    <property type="match status" value="1"/>
</dbReference>
<sequence length="422" mass="44781">MEQVVAVGTQFMREVNAGAILRRLRTETSMSVSALAKAVGLSRQAVTRSLNALAAEGLVEFGSLDRDSSRAGRPAQLVRFRAEAGYVLGLSISPQDLRLAVSDLAGTVIATDAVQLSAGSSGEQVVSSGEQVVETLLSTVARTLDSAGITTDDLWFASVGTPGIVDPATGVIRLIPSMPGLTGDILHRRMKDALGCPIYLDNDVKLATQGERWRGAERREDSLVMVHWGERVGAGIVLNGELYRGASNDAGDVGFLDLFADVPPEPRHPHGLGPFESWVGGEEIVRLATAAAGRDGDDAFRARLEAAGERAFDAVLDAVVDGTPSALDVIDVVARRFAKGVAAIRAILDPRLVVIGGPLARCGETLLAAVRRHLADQPLGQPALEVSTLRDDAVVHGALLHSLDELERTRFDLVRSGRQETR</sequence>
<dbReference type="SMART" id="SM00419">
    <property type="entry name" value="HTH_CRP"/>
    <property type="match status" value="1"/>
</dbReference>
<dbReference type="Proteomes" id="UP001597097">
    <property type="component" value="Unassembled WGS sequence"/>
</dbReference>
<accession>A0ABW4GM29</accession>
<dbReference type="CDD" id="cd00090">
    <property type="entry name" value="HTH_ARSR"/>
    <property type="match status" value="1"/>
</dbReference>
<evidence type="ECO:0000313" key="4">
    <source>
        <dbReference type="Proteomes" id="UP001597097"/>
    </source>
</evidence>
<evidence type="ECO:0000313" key="3">
    <source>
        <dbReference type="EMBL" id="MFD1543466.1"/>
    </source>
</evidence>
<dbReference type="RefSeq" id="WP_219529749.1">
    <property type="nucleotide sequence ID" value="NZ_JAHKRM010000007.1"/>
</dbReference>
<feature type="domain" description="HTH crp-type" evidence="2">
    <location>
        <begin position="18"/>
        <end position="79"/>
    </location>
</feature>
<evidence type="ECO:0000259" key="2">
    <source>
        <dbReference type="SMART" id="SM00419"/>
    </source>
</evidence>
<keyword evidence="4" id="KW-1185">Reference proteome</keyword>
<dbReference type="PANTHER" id="PTHR18964:SF149">
    <property type="entry name" value="BIFUNCTIONAL UDP-N-ACETYLGLUCOSAMINE 2-EPIMERASE_N-ACETYLMANNOSAMINE KINASE"/>
    <property type="match status" value="1"/>
</dbReference>
<dbReference type="EMBL" id="JBHUCM010000038">
    <property type="protein sequence ID" value="MFD1543466.1"/>
    <property type="molecule type" value="Genomic_DNA"/>
</dbReference>